<sequence length="176" mass="19342">MSYVMGMSCVHSGSGSNSLLSANITRPLAEVIKEIEVNHARLHYCLLNKDPTMSFDIDTHKVALGIEILESYEDPFMMASANDEEDKPLEKEPAPKKKKKKGKSQAVDVRGPPVLEQDKGPTDAPACFEVVQATQDFICLDNDIEILDDSLNSVGHNVCTNDNGTFVSLYFIIAHS</sequence>
<dbReference type="GeneID" id="64704276"/>
<dbReference type="AlphaFoldDB" id="A0A9P7JQB0"/>
<dbReference type="EMBL" id="JABBWM010000062">
    <property type="protein sequence ID" value="KAG2098237.1"/>
    <property type="molecule type" value="Genomic_DNA"/>
</dbReference>
<comment type="caution">
    <text evidence="2">The sequence shown here is derived from an EMBL/GenBank/DDBJ whole genome shotgun (WGS) entry which is preliminary data.</text>
</comment>
<feature type="region of interest" description="Disordered" evidence="1">
    <location>
        <begin position="79"/>
        <end position="121"/>
    </location>
</feature>
<evidence type="ECO:0000256" key="1">
    <source>
        <dbReference type="SAM" id="MobiDB-lite"/>
    </source>
</evidence>
<name>A0A9P7JQB0_9AGAM</name>
<evidence type="ECO:0000313" key="2">
    <source>
        <dbReference type="EMBL" id="KAG2098237.1"/>
    </source>
</evidence>
<proteinExistence type="predicted"/>
<reference evidence="2" key="1">
    <citation type="journal article" date="2020" name="New Phytol.">
        <title>Comparative genomics reveals dynamic genome evolution in host specialist ectomycorrhizal fungi.</title>
        <authorList>
            <person name="Lofgren L.A."/>
            <person name="Nguyen N.H."/>
            <person name="Vilgalys R."/>
            <person name="Ruytinx J."/>
            <person name="Liao H.L."/>
            <person name="Branco S."/>
            <person name="Kuo A."/>
            <person name="LaButti K."/>
            <person name="Lipzen A."/>
            <person name="Andreopoulos W."/>
            <person name="Pangilinan J."/>
            <person name="Riley R."/>
            <person name="Hundley H."/>
            <person name="Na H."/>
            <person name="Barry K."/>
            <person name="Grigoriev I.V."/>
            <person name="Stajich J.E."/>
            <person name="Kennedy P.G."/>
        </authorList>
    </citation>
    <scope>NUCLEOTIDE SEQUENCE</scope>
    <source>
        <strain evidence="2">FC423</strain>
    </source>
</reference>
<dbReference type="Proteomes" id="UP000823399">
    <property type="component" value="Unassembled WGS sequence"/>
</dbReference>
<organism evidence="2 3">
    <name type="scientific">Suillus discolor</name>
    <dbReference type="NCBI Taxonomy" id="1912936"/>
    <lineage>
        <taxon>Eukaryota</taxon>
        <taxon>Fungi</taxon>
        <taxon>Dikarya</taxon>
        <taxon>Basidiomycota</taxon>
        <taxon>Agaricomycotina</taxon>
        <taxon>Agaricomycetes</taxon>
        <taxon>Agaricomycetidae</taxon>
        <taxon>Boletales</taxon>
        <taxon>Suillineae</taxon>
        <taxon>Suillaceae</taxon>
        <taxon>Suillus</taxon>
    </lineage>
</organism>
<gene>
    <name evidence="2" type="ORF">F5147DRAFT_777733</name>
</gene>
<evidence type="ECO:0000313" key="3">
    <source>
        <dbReference type="Proteomes" id="UP000823399"/>
    </source>
</evidence>
<keyword evidence="3" id="KW-1185">Reference proteome</keyword>
<protein>
    <submittedName>
        <fullName evidence="2">Uncharacterized protein</fullName>
    </submittedName>
</protein>
<accession>A0A9P7JQB0</accession>
<dbReference type="RefSeq" id="XP_041288791.1">
    <property type="nucleotide sequence ID" value="XM_041442017.1"/>
</dbReference>